<dbReference type="GO" id="GO:0004177">
    <property type="term" value="F:aminopeptidase activity"/>
    <property type="evidence" value="ECO:0007669"/>
    <property type="project" value="UniProtKB-EC"/>
</dbReference>
<evidence type="ECO:0000313" key="5">
    <source>
        <dbReference type="EMBL" id="SFB17327.1"/>
    </source>
</evidence>
<protein>
    <submittedName>
        <fullName evidence="5">Pimeloyl-ACP methyl ester carboxylesterase</fullName>
    </submittedName>
</protein>
<dbReference type="GO" id="GO:0016020">
    <property type="term" value="C:membrane"/>
    <property type="evidence" value="ECO:0007669"/>
    <property type="project" value="TreeGrafter"/>
</dbReference>
<dbReference type="PRINTS" id="PR00793">
    <property type="entry name" value="PROAMNOPTASE"/>
</dbReference>
<dbReference type="GO" id="GO:0006508">
    <property type="term" value="P:proteolysis"/>
    <property type="evidence" value="ECO:0007669"/>
    <property type="project" value="InterPro"/>
</dbReference>
<dbReference type="SUPFAM" id="SSF53474">
    <property type="entry name" value="alpha/beta-Hydrolases"/>
    <property type="match status" value="1"/>
</dbReference>
<dbReference type="AlphaFoldDB" id="A0A1I0YWC2"/>
<proteinExistence type="inferred from homology"/>
<dbReference type="Proteomes" id="UP000198838">
    <property type="component" value="Unassembled WGS sequence"/>
</dbReference>
<dbReference type="InterPro" id="IPR050266">
    <property type="entry name" value="AB_hydrolase_sf"/>
</dbReference>
<dbReference type="InterPro" id="IPR000073">
    <property type="entry name" value="AB_hydrolase_1"/>
</dbReference>
<feature type="transmembrane region" description="Helical" evidence="3">
    <location>
        <begin position="70"/>
        <end position="91"/>
    </location>
</feature>
<evidence type="ECO:0000256" key="1">
    <source>
        <dbReference type="ARBA" id="ARBA00010088"/>
    </source>
</evidence>
<accession>A0A1I0YWC2</accession>
<dbReference type="PANTHER" id="PTHR43798">
    <property type="entry name" value="MONOACYLGLYCEROL LIPASE"/>
    <property type="match status" value="1"/>
</dbReference>
<dbReference type="EMBL" id="FOJY01000011">
    <property type="protein sequence ID" value="SFB17327.1"/>
    <property type="molecule type" value="Genomic_DNA"/>
</dbReference>
<dbReference type="InterPro" id="IPR002410">
    <property type="entry name" value="Peptidase_S33"/>
</dbReference>
<feature type="domain" description="AB hydrolase-1" evidence="4">
    <location>
        <begin position="235"/>
        <end position="512"/>
    </location>
</feature>
<dbReference type="PANTHER" id="PTHR43798:SF33">
    <property type="entry name" value="HYDROLASE, PUTATIVE (AFU_ORTHOLOGUE AFUA_2G14860)-RELATED"/>
    <property type="match status" value="1"/>
</dbReference>
<keyword evidence="3" id="KW-1133">Transmembrane helix</keyword>
<dbReference type="RefSeq" id="WP_092872772.1">
    <property type="nucleotide sequence ID" value="NZ_FOJY01000011.1"/>
</dbReference>
<dbReference type="Gene3D" id="3.40.50.1820">
    <property type="entry name" value="alpha/beta hydrolase"/>
    <property type="match status" value="1"/>
</dbReference>
<evidence type="ECO:0000256" key="2">
    <source>
        <dbReference type="ARBA" id="ARBA00022801"/>
    </source>
</evidence>
<dbReference type="Pfam" id="PF00561">
    <property type="entry name" value="Abhydrolase_1"/>
    <property type="match status" value="1"/>
</dbReference>
<feature type="transmembrane region" description="Helical" evidence="3">
    <location>
        <begin position="103"/>
        <end position="127"/>
    </location>
</feature>
<keyword evidence="3" id="KW-0472">Membrane</keyword>
<dbReference type="InterPro" id="IPR029058">
    <property type="entry name" value="AB_hydrolase_fold"/>
</dbReference>
<organism evidence="5 6">
    <name type="scientific">Acetitomaculum ruminis DSM 5522</name>
    <dbReference type="NCBI Taxonomy" id="1120918"/>
    <lineage>
        <taxon>Bacteria</taxon>
        <taxon>Bacillati</taxon>
        <taxon>Bacillota</taxon>
        <taxon>Clostridia</taxon>
        <taxon>Lachnospirales</taxon>
        <taxon>Lachnospiraceae</taxon>
        <taxon>Acetitomaculum</taxon>
    </lineage>
</organism>
<feature type="transmembrane region" description="Helical" evidence="3">
    <location>
        <begin position="172"/>
        <end position="191"/>
    </location>
</feature>
<gene>
    <name evidence="5" type="ORF">SAMN05216249_11196</name>
</gene>
<keyword evidence="3" id="KW-0812">Transmembrane</keyword>
<keyword evidence="6" id="KW-1185">Reference proteome</keyword>
<dbReference type="OrthoDB" id="53505at2"/>
<dbReference type="STRING" id="1120918.SAMN05216249_11196"/>
<name>A0A1I0YWC2_9FIRM</name>
<feature type="transmembrane region" description="Helical" evidence="3">
    <location>
        <begin position="133"/>
        <end position="151"/>
    </location>
</feature>
<feature type="transmembrane region" description="Helical" evidence="3">
    <location>
        <begin position="6"/>
        <end position="25"/>
    </location>
</feature>
<evidence type="ECO:0000256" key="3">
    <source>
        <dbReference type="SAM" id="Phobius"/>
    </source>
</evidence>
<comment type="similarity">
    <text evidence="1">Belongs to the peptidase S33 family.</text>
</comment>
<reference evidence="5 6" key="1">
    <citation type="submission" date="2016-10" db="EMBL/GenBank/DDBJ databases">
        <authorList>
            <person name="de Groot N.N."/>
        </authorList>
    </citation>
    <scope>NUCLEOTIDE SEQUENCE [LARGE SCALE GENOMIC DNA]</scope>
    <source>
        <strain evidence="5 6">DSM 5522</strain>
    </source>
</reference>
<keyword evidence="2" id="KW-0378">Hydrolase</keyword>
<evidence type="ECO:0000313" key="6">
    <source>
        <dbReference type="Proteomes" id="UP000198838"/>
    </source>
</evidence>
<sequence>MIHFGFSYVGLVYLIMLFLPNIIWIKNKPADYDVYSKNENKILLSFERFGEVSVCAISLIFSDFNLRTWSYSYIIFFLSFLLMILYEISWIQYFIGEKTMENFYSSILGIPIAKAVLPVMAFLLLGFYAGNSFLLISTIILGIGHIGIHYVHKKELLRKAKKRNDGLKILKIFLFALFLLAVTFITVIDGIRNYNYISKSSKLVSKKGAFDEQLYVDIGGEKQFISIRGKNTDNPLLLWLHGGPAYPDTATTNRFSDYLVDEYTVVSWDQRGCGRTYIKNKNLDPKNVTASFDRAQRDIYELLEYLFKKFDKDEVIIVGHSYGSLLGACYALNNPDTVSAYVGVGQYVSPKALIYSYKKALNKASKKNQDTSYMENCYKKYEKDDSYINMVNLENSISRFYLKNGDFKLKSPAFTSAYYGFDDLLWNSIECSSIFDMNSYVDLNKQLFEYLAETDVRDYGTQYNIPVGFISGENDYICPLAYVKDYYKKIDAVDKKLEIMKKCGHSPQEESPRHFSIVLKEVLESLQ</sequence>
<evidence type="ECO:0000259" key="4">
    <source>
        <dbReference type="Pfam" id="PF00561"/>
    </source>
</evidence>